<sequence>MHNLPRSSAALLRHYCRRMTDSLADTFDLGALRSPVAMHDVRRFDRAQGTPLGRRWKAKIVVCTLYLAAQAVFLSLYVPVAKLPSATADTITGAVFVLSGLLAAWWCAVAWRDAVRAVRVARAAASNGLDFDVHPRVVDLPGTAVVSLPGAVATHALRPRSAGRWPVFTAASVGPEFARAVRHRGIVAITLEVQTPHIVVHNRRARARDGFASKVRGGQRLRLEGDFDRTFSLYVPAGYERDALYVFTPDVMQRMLDVAADCQAELVDGWFVLTARRPWRLWREQEFVALLTMVSVLGTRVRSQTQRYRDDRSLRSGEVAPHGRRLRVRLSAGFIAAIFVPGVFVVAGLCRLLGLV</sequence>
<protein>
    <submittedName>
        <fullName evidence="2">Uncharacterized protein</fullName>
    </submittedName>
</protein>
<dbReference type="Proteomes" id="UP000319525">
    <property type="component" value="Unassembled WGS sequence"/>
</dbReference>
<keyword evidence="1" id="KW-0812">Transmembrane</keyword>
<proteinExistence type="predicted"/>
<name>A0A4Y3QKI7_MICTE</name>
<evidence type="ECO:0000313" key="2">
    <source>
        <dbReference type="EMBL" id="GEB45038.1"/>
    </source>
</evidence>
<keyword evidence="1" id="KW-1133">Transmembrane helix</keyword>
<feature type="transmembrane region" description="Helical" evidence="1">
    <location>
        <begin position="60"/>
        <end position="78"/>
    </location>
</feature>
<accession>A0A4Y3QKI7</accession>
<feature type="transmembrane region" description="Helical" evidence="1">
    <location>
        <begin position="332"/>
        <end position="354"/>
    </location>
</feature>
<comment type="caution">
    <text evidence="2">The sequence shown here is derived from an EMBL/GenBank/DDBJ whole genome shotgun (WGS) entry which is preliminary data.</text>
</comment>
<organism evidence="2 3">
    <name type="scientific">Microbacterium testaceum</name>
    <name type="common">Aureobacterium testaceum</name>
    <name type="synonym">Brevibacterium testaceum</name>
    <dbReference type="NCBI Taxonomy" id="2033"/>
    <lineage>
        <taxon>Bacteria</taxon>
        <taxon>Bacillati</taxon>
        <taxon>Actinomycetota</taxon>
        <taxon>Actinomycetes</taxon>
        <taxon>Micrococcales</taxon>
        <taxon>Microbacteriaceae</taxon>
        <taxon>Microbacterium</taxon>
    </lineage>
</organism>
<dbReference type="AlphaFoldDB" id="A0A4Y3QKI7"/>
<dbReference type="EMBL" id="BJML01000002">
    <property type="protein sequence ID" value="GEB45038.1"/>
    <property type="molecule type" value="Genomic_DNA"/>
</dbReference>
<keyword evidence="1" id="KW-0472">Membrane</keyword>
<feature type="transmembrane region" description="Helical" evidence="1">
    <location>
        <begin position="90"/>
        <end position="111"/>
    </location>
</feature>
<evidence type="ECO:0000256" key="1">
    <source>
        <dbReference type="SAM" id="Phobius"/>
    </source>
</evidence>
<reference evidence="2 3" key="1">
    <citation type="submission" date="2019-06" db="EMBL/GenBank/DDBJ databases">
        <title>Whole genome shotgun sequence of Microbacterium testaceum NBRC 12675.</title>
        <authorList>
            <person name="Hosoyama A."/>
            <person name="Uohara A."/>
            <person name="Ohji S."/>
            <person name="Ichikawa N."/>
        </authorList>
    </citation>
    <scope>NUCLEOTIDE SEQUENCE [LARGE SCALE GENOMIC DNA]</scope>
    <source>
        <strain evidence="2 3">NBRC 12675</strain>
    </source>
</reference>
<evidence type="ECO:0000313" key="3">
    <source>
        <dbReference type="Proteomes" id="UP000319525"/>
    </source>
</evidence>
<gene>
    <name evidence="2" type="ORF">MTE01_09830</name>
</gene>